<dbReference type="AlphaFoldDB" id="A0A0E9QQD2"/>
<reference evidence="1" key="1">
    <citation type="submission" date="2014-11" db="EMBL/GenBank/DDBJ databases">
        <authorList>
            <person name="Amaro Gonzalez C."/>
        </authorList>
    </citation>
    <scope>NUCLEOTIDE SEQUENCE</scope>
</reference>
<evidence type="ECO:0000313" key="1">
    <source>
        <dbReference type="EMBL" id="JAH18313.1"/>
    </source>
</evidence>
<sequence>MAANCNIRYLFLKSLVKGERAQSNELGLFSLTM</sequence>
<proteinExistence type="predicted"/>
<organism evidence="1">
    <name type="scientific">Anguilla anguilla</name>
    <name type="common">European freshwater eel</name>
    <name type="synonym">Muraena anguilla</name>
    <dbReference type="NCBI Taxonomy" id="7936"/>
    <lineage>
        <taxon>Eukaryota</taxon>
        <taxon>Metazoa</taxon>
        <taxon>Chordata</taxon>
        <taxon>Craniata</taxon>
        <taxon>Vertebrata</taxon>
        <taxon>Euteleostomi</taxon>
        <taxon>Actinopterygii</taxon>
        <taxon>Neopterygii</taxon>
        <taxon>Teleostei</taxon>
        <taxon>Anguilliformes</taxon>
        <taxon>Anguillidae</taxon>
        <taxon>Anguilla</taxon>
    </lineage>
</organism>
<accession>A0A0E9QQD2</accession>
<reference evidence="1" key="2">
    <citation type="journal article" date="2015" name="Fish Shellfish Immunol.">
        <title>Early steps in the European eel (Anguilla anguilla)-Vibrio vulnificus interaction in the gills: Role of the RtxA13 toxin.</title>
        <authorList>
            <person name="Callol A."/>
            <person name="Pajuelo D."/>
            <person name="Ebbesson L."/>
            <person name="Teles M."/>
            <person name="MacKenzie S."/>
            <person name="Amaro C."/>
        </authorList>
    </citation>
    <scope>NUCLEOTIDE SEQUENCE</scope>
</reference>
<name>A0A0E9QQD2_ANGAN</name>
<dbReference type="EMBL" id="GBXM01090264">
    <property type="protein sequence ID" value="JAH18313.1"/>
    <property type="molecule type" value="Transcribed_RNA"/>
</dbReference>
<protein>
    <submittedName>
        <fullName evidence="1">Uncharacterized protein</fullName>
    </submittedName>
</protein>